<dbReference type="EMBL" id="PFLX01000050">
    <property type="protein sequence ID" value="PIY90724.1"/>
    <property type="molecule type" value="Genomic_DNA"/>
</dbReference>
<dbReference type="Pfam" id="PF15919">
    <property type="entry name" value="HicB_lk_antitox"/>
    <property type="match status" value="1"/>
</dbReference>
<sequence>MENYTFRIIIEPDWPVGYHGFVPLLKGVHTCGKTIEEVKKNLREAIRCHIQGLIKDKQSIPQEEEALELVQTFSRKELSLIK</sequence>
<organism evidence="2 3">
    <name type="scientific">Candidatus Nealsonbacteria bacterium CG_4_10_14_0_8_um_filter_35_10</name>
    <dbReference type="NCBI Taxonomy" id="1974683"/>
    <lineage>
        <taxon>Bacteria</taxon>
        <taxon>Candidatus Nealsoniibacteriota</taxon>
    </lineage>
</organism>
<name>A0A2M7R7E4_9BACT</name>
<dbReference type="InterPro" id="IPR051404">
    <property type="entry name" value="TA_system_antitoxin"/>
</dbReference>
<dbReference type="Gene3D" id="3.30.160.250">
    <property type="match status" value="1"/>
</dbReference>
<dbReference type="PANTHER" id="PTHR34504:SF4">
    <property type="entry name" value="ANTITOXIN HICB"/>
    <property type="match status" value="1"/>
</dbReference>
<dbReference type="Proteomes" id="UP000230055">
    <property type="component" value="Unassembled WGS sequence"/>
</dbReference>
<dbReference type="SUPFAM" id="SSF143100">
    <property type="entry name" value="TTHA1013/TTHA0281-like"/>
    <property type="match status" value="1"/>
</dbReference>
<dbReference type="InterPro" id="IPR035069">
    <property type="entry name" value="TTHA1013/TTHA0281-like"/>
</dbReference>
<comment type="caution">
    <text evidence="2">The sequence shown here is derived from an EMBL/GenBank/DDBJ whole genome shotgun (WGS) entry which is preliminary data.</text>
</comment>
<gene>
    <name evidence="2" type="ORF">COY72_01965</name>
</gene>
<feature type="domain" description="HicB-like antitoxin of toxin-antitoxin system" evidence="1">
    <location>
        <begin position="6"/>
        <end position="68"/>
    </location>
</feature>
<dbReference type="AlphaFoldDB" id="A0A2M7R7E4"/>
<evidence type="ECO:0000259" key="1">
    <source>
        <dbReference type="Pfam" id="PF15919"/>
    </source>
</evidence>
<reference evidence="3" key="1">
    <citation type="submission" date="2017-09" db="EMBL/GenBank/DDBJ databases">
        <title>Depth-based differentiation of microbial function through sediment-hosted aquifers and enrichment of novel symbionts in the deep terrestrial subsurface.</title>
        <authorList>
            <person name="Probst A.J."/>
            <person name="Ladd B."/>
            <person name="Jarett J.K."/>
            <person name="Geller-Mcgrath D.E."/>
            <person name="Sieber C.M.K."/>
            <person name="Emerson J.B."/>
            <person name="Anantharaman K."/>
            <person name="Thomas B.C."/>
            <person name="Malmstrom R."/>
            <person name="Stieglmeier M."/>
            <person name="Klingl A."/>
            <person name="Woyke T."/>
            <person name="Ryan C.M."/>
            <person name="Banfield J.F."/>
        </authorList>
    </citation>
    <scope>NUCLEOTIDE SEQUENCE [LARGE SCALE GENOMIC DNA]</scope>
</reference>
<dbReference type="PANTHER" id="PTHR34504">
    <property type="entry name" value="ANTITOXIN HICB"/>
    <property type="match status" value="1"/>
</dbReference>
<evidence type="ECO:0000313" key="3">
    <source>
        <dbReference type="Proteomes" id="UP000230055"/>
    </source>
</evidence>
<evidence type="ECO:0000313" key="2">
    <source>
        <dbReference type="EMBL" id="PIY90724.1"/>
    </source>
</evidence>
<dbReference type="InterPro" id="IPR031807">
    <property type="entry name" value="HicB-like"/>
</dbReference>
<proteinExistence type="predicted"/>
<accession>A0A2M7R7E4</accession>
<protein>
    <submittedName>
        <fullName evidence="2">Type II toxin-antitoxin system HicB family antitoxin</fullName>
    </submittedName>
</protein>